<comment type="caution">
    <text evidence="1">The sequence shown here is derived from an EMBL/GenBank/DDBJ whole genome shotgun (WGS) entry which is preliminary data.</text>
</comment>
<gene>
    <name evidence="1" type="ORF">DM860_015828</name>
</gene>
<protein>
    <submittedName>
        <fullName evidence="1">Uncharacterized protein</fullName>
    </submittedName>
</protein>
<keyword evidence="2" id="KW-1185">Reference proteome</keyword>
<dbReference type="AlphaFoldDB" id="A0A328E2M6"/>
<organism evidence="1 2">
    <name type="scientific">Cuscuta australis</name>
    <dbReference type="NCBI Taxonomy" id="267555"/>
    <lineage>
        <taxon>Eukaryota</taxon>
        <taxon>Viridiplantae</taxon>
        <taxon>Streptophyta</taxon>
        <taxon>Embryophyta</taxon>
        <taxon>Tracheophyta</taxon>
        <taxon>Spermatophyta</taxon>
        <taxon>Magnoliopsida</taxon>
        <taxon>eudicotyledons</taxon>
        <taxon>Gunneridae</taxon>
        <taxon>Pentapetalae</taxon>
        <taxon>asterids</taxon>
        <taxon>lamiids</taxon>
        <taxon>Solanales</taxon>
        <taxon>Convolvulaceae</taxon>
        <taxon>Cuscuteae</taxon>
        <taxon>Cuscuta</taxon>
        <taxon>Cuscuta subgen. Grammica</taxon>
        <taxon>Cuscuta sect. Cleistogrammica</taxon>
    </lineage>
</organism>
<dbReference type="Proteomes" id="UP000249390">
    <property type="component" value="Unassembled WGS sequence"/>
</dbReference>
<evidence type="ECO:0000313" key="2">
    <source>
        <dbReference type="Proteomes" id="UP000249390"/>
    </source>
</evidence>
<accession>A0A328E2M6</accession>
<dbReference type="EMBL" id="NQVE01000056">
    <property type="protein sequence ID" value="RAL50681.1"/>
    <property type="molecule type" value="Genomic_DNA"/>
</dbReference>
<reference evidence="1 2" key="1">
    <citation type="submission" date="2018-06" db="EMBL/GenBank/DDBJ databases">
        <title>The Genome of Cuscuta australis (Dodder) Provides Insight into the Evolution of Plant Parasitism.</title>
        <authorList>
            <person name="Liu H."/>
        </authorList>
    </citation>
    <scope>NUCLEOTIDE SEQUENCE [LARGE SCALE GENOMIC DNA]</scope>
    <source>
        <strain evidence="2">cv. Yunnan</strain>
        <tissue evidence="1">Vines</tissue>
    </source>
</reference>
<proteinExistence type="predicted"/>
<sequence length="174" mass="18687">MCFLSRRSCTHMELVRKVRGGGSNSAAPNMALFGKYATAVPGGKVVFVSIIPLTDDVSLKWFVQKAADPYPVHVAQLKEQIEDMEGVVLPWLPSSGSSSVAGCSRTGARWRTTASRGSPLSNSSSIFAAVELSSHTHSLSLSLSLSLCTARRPCFPLIYGVYGMQKQTSSNVLF</sequence>
<name>A0A328E2M6_9ASTE</name>
<evidence type="ECO:0000313" key="1">
    <source>
        <dbReference type="EMBL" id="RAL50681.1"/>
    </source>
</evidence>